<comment type="caution">
    <text evidence="1">The sequence shown here is derived from an EMBL/GenBank/DDBJ whole genome shotgun (WGS) entry which is preliminary data.</text>
</comment>
<evidence type="ECO:0000313" key="2">
    <source>
        <dbReference type="Proteomes" id="UP001595697"/>
    </source>
</evidence>
<proteinExistence type="predicted"/>
<reference evidence="2" key="1">
    <citation type="journal article" date="2019" name="Int. J. Syst. Evol. Microbiol.">
        <title>The Global Catalogue of Microorganisms (GCM) 10K type strain sequencing project: providing services to taxonomists for standard genome sequencing and annotation.</title>
        <authorList>
            <consortium name="The Broad Institute Genomics Platform"/>
            <consortium name="The Broad Institute Genome Sequencing Center for Infectious Disease"/>
            <person name="Wu L."/>
            <person name="Ma J."/>
        </authorList>
    </citation>
    <scope>NUCLEOTIDE SEQUENCE [LARGE SCALE GENOMIC DNA]</scope>
    <source>
        <strain evidence="2">TBRC 5781</strain>
    </source>
</reference>
<evidence type="ECO:0000313" key="1">
    <source>
        <dbReference type="EMBL" id="MFC3966611.1"/>
    </source>
</evidence>
<name>A0ABV8E2M7_9HYPH</name>
<accession>A0ABV8E2M7</accession>
<dbReference type="Proteomes" id="UP001595697">
    <property type="component" value="Unassembled WGS sequence"/>
</dbReference>
<gene>
    <name evidence="1" type="ORF">ACFOVS_00380</name>
</gene>
<sequence length="203" mass="21522">MTSISTVNNTAALTVLRSGQNASSVEGFLGSSNFKASSPAVFKGILTAFAENPNFVEQFNKEYKKVMERTAPDGSRVHPNNASHNALVEVIMTNRDAFPPEAFTIRTDLPGGGALINPIPSAEDVKLARFAEDVAAKQKAYDDAVAAKEAAETPDPEAVKLKAMADVVKTLVLDGAQQETGESTTAPQAILAKPYLDEKKDAA</sequence>
<organism evidence="1 2">
    <name type="scientific">Rhizobium lemnae</name>
    <dbReference type="NCBI Taxonomy" id="1214924"/>
    <lineage>
        <taxon>Bacteria</taxon>
        <taxon>Pseudomonadati</taxon>
        <taxon>Pseudomonadota</taxon>
        <taxon>Alphaproteobacteria</taxon>
        <taxon>Hyphomicrobiales</taxon>
        <taxon>Rhizobiaceae</taxon>
        <taxon>Rhizobium/Agrobacterium group</taxon>
        <taxon>Rhizobium</taxon>
    </lineage>
</organism>
<keyword evidence="2" id="KW-1185">Reference proteome</keyword>
<dbReference type="RefSeq" id="WP_247260158.1">
    <property type="nucleotide sequence ID" value="NZ_JALJQZ010000007.1"/>
</dbReference>
<dbReference type="EMBL" id="JBHSBD010000003">
    <property type="protein sequence ID" value="MFC3966611.1"/>
    <property type="molecule type" value="Genomic_DNA"/>
</dbReference>
<protein>
    <submittedName>
        <fullName evidence="1">Uncharacterized protein</fullName>
    </submittedName>
</protein>